<dbReference type="InterPro" id="IPR036412">
    <property type="entry name" value="HAD-like_sf"/>
</dbReference>
<dbReference type="HOGENOM" id="CLU_056221_4_0_9"/>
<dbReference type="PANTHER" id="PTHR19288:SF25">
    <property type="entry name" value="PHOSPHATIDYLGLYCEROPHOSPHATASE GEP4, MITOCHONDRIAL"/>
    <property type="match status" value="1"/>
</dbReference>
<reference evidence="1 2" key="1">
    <citation type="journal article" date="2008" name="PLoS ONE">
        <title>Genome sequence of a lancefield group C Streptococcus zooepidemicus strain causing epidemic nephritis: new information about an old disease.</title>
        <authorList>
            <person name="Beres S.B."/>
            <person name="Sesso R."/>
            <person name="Pinto S.W.L."/>
            <person name="Hoe N.P."/>
            <person name="Porcella S.F."/>
            <person name="Deleo F.R."/>
            <person name="Musser J.M."/>
        </authorList>
    </citation>
    <scope>NUCLEOTIDE SEQUENCE [LARGE SCALE GENOMIC DNA]</scope>
    <source>
        <strain evidence="1 2">MGCS10565</strain>
    </source>
</reference>
<dbReference type="AlphaFoldDB" id="B4U4V2"/>
<dbReference type="NCBIfam" id="TIGR01662">
    <property type="entry name" value="HAD-SF-IIIA"/>
    <property type="match status" value="1"/>
</dbReference>
<name>B4U4V2_STREM</name>
<accession>B4U4V2</accession>
<proteinExistence type="predicted"/>
<sequence>MKYGKIKSTNYFGDEMSVDDYRPTYAVAAVYDLRANDLLRQGITAVLVDLDNTLIAWDNPDGTPEVRAWLDEMTIADISVVIVSNNTYSRVERAVSRFGVDFIARAMKPFAYGINKAIDRYGFDRDEVVMVGDQLMTDIRASHRAGIKSVLVKPLVTSDAWNTKVNRWRERRVLAKLEEKYGRLVYQKGI</sequence>
<dbReference type="GO" id="GO:0008962">
    <property type="term" value="F:phosphatidylglycerophosphatase activity"/>
    <property type="evidence" value="ECO:0007669"/>
    <property type="project" value="InterPro"/>
</dbReference>
<dbReference type="GO" id="GO:0005737">
    <property type="term" value="C:cytoplasm"/>
    <property type="evidence" value="ECO:0007669"/>
    <property type="project" value="TreeGrafter"/>
</dbReference>
<dbReference type="InterPro" id="IPR010021">
    <property type="entry name" value="PGPP1/Gep4"/>
</dbReference>
<dbReference type="PANTHER" id="PTHR19288">
    <property type="entry name" value="4-NITROPHENYLPHOSPHATASE-RELATED"/>
    <property type="match status" value="1"/>
</dbReference>
<protein>
    <submittedName>
        <fullName evidence="1">Hydrolase HAD subfamily IIIA</fullName>
    </submittedName>
</protein>
<dbReference type="CDD" id="cd16416">
    <property type="entry name" value="HAD_BsYqeG-like"/>
    <property type="match status" value="1"/>
</dbReference>
<evidence type="ECO:0000313" key="1">
    <source>
        <dbReference type="EMBL" id="ACG63019.1"/>
    </source>
</evidence>
<dbReference type="InterPro" id="IPR006549">
    <property type="entry name" value="HAD-SF_hydro_IIIA"/>
</dbReference>
<dbReference type="Gene3D" id="3.40.50.1000">
    <property type="entry name" value="HAD superfamily/HAD-like"/>
    <property type="match status" value="1"/>
</dbReference>
<dbReference type="InterPro" id="IPR023214">
    <property type="entry name" value="HAD_sf"/>
</dbReference>
<dbReference type="EMBL" id="CP001129">
    <property type="protein sequence ID" value="ACG63019.1"/>
    <property type="molecule type" value="Genomic_DNA"/>
</dbReference>
<dbReference type="SUPFAM" id="SSF56784">
    <property type="entry name" value="HAD-like"/>
    <property type="match status" value="1"/>
</dbReference>
<dbReference type="NCBIfam" id="TIGR01668">
    <property type="entry name" value="YqeG_hyp_ppase"/>
    <property type="match status" value="1"/>
</dbReference>
<keyword evidence="1" id="KW-0378">Hydrolase</keyword>
<organism evidence="1 2">
    <name type="scientific">Streptococcus equi subsp. zooepidemicus (strain MGCS10565)</name>
    <dbReference type="NCBI Taxonomy" id="552526"/>
    <lineage>
        <taxon>Bacteria</taxon>
        <taxon>Bacillati</taxon>
        <taxon>Bacillota</taxon>
        <taxon>Bacilli</taxon>
        <taxon>Lactobacillales</taxon>
        <taxon>Streptococcaceae</taxon>
        <taxon>Streptococcus</taxon>
    </lineage>
</organism>
<dbReference type="Proteomes" id="UP000001873">
    <property type="component" value="Chromosome"/>
</dbReference>
<dbReference type="KEGG" id="sez:Sez_1690"/>
<dbReference type="Pfam" id="PF00702">
    <property type="entry name" value="Hydrolase"/>
    <property type="match status" value="1"/>
</dbReference>
<evidence type="ECO:0000313" key="2">
    <source>
        <dbReference type="Proteomes" id="UP000001873"/>
    </source>
</evidence>
<gene>
    <name evidence="1" type="ordered locus">Sez_1690</name>
</gene>